<evidence type="ECO:0000256" key="1">
    <source>
        <dbReference type="ARBA" id="ARBA00004123"/>
    </source>
</evidence>
<dbReference type="Pfam" id="PF13771">
    <property type="entry name" value="zf-HC5HC2H"/>
    <property type="match status" value="1"/>
</dbReference>
<evidence type="ECO:0000259" key="9">
    <source>
        <dbReference type="PROSITE" id="PS51805"/>
    </source>
</evidence>
<protein>
    <submittedName>
        <fullName evidence="10">Histone-lysine N-methyltransferase 2D</fullName>
    </submittedName>
</protein>
<dbReference type="EMBL" id="JAHRIO010000041">
    <property type="protein sequence ID" value="MEQ2157387.1"/>
    <property type="molecule type" value="Genomic_DNA"/>
</dbReference>
<evidence type="ECO:0000256" key="8">
    <source>
        <dbReference type="ARBA" id="ARBA00023242"/>
    </source>
</evidence>
<evidence type="ECO:0000313" key="10">
    <source>
        <dbReference type="EMBL" id="MEQ2157387.1"/>
    </source>
</evidence>
<comment type="caution">
    <text evidence="10">The sequence shown here is derived from an EMBL/GenBank/DDBJ whole genome shotgun (WGS) entry which is preliminary data.</text>
</comment>
<comment type="subcellular location">
    <subcellularLocation>
        <location evidence="1">Nucleus</location>
    </subcellularLocation>
</comment>
<sequence length="150" mass="16661">MDEQKSNCEENDSEPTENAFVPVPFVIVWSGACWDSGNCDTSGPGGCWLHHWCAVWSDGVKQTEDKELENVDKAVISGTQRHCEYCKRLGATIQCHVEGCSRFYHFPCSAASGSFQSMKQLVLLCPEHIDKAEELGKRTMGTFAIIVMPL</sequence>
<dbReference type="Proteomes" id="UP001476798">
    <property type="component" value="Unassembled WGS sequence"/>
</dbReference>
<keyword evidence="4" id="KW-0863">Zinc-finger</keyword>
<keyword evidence="5" id="KW-0862">Zinc</keyword>
<keyword evidence="6" id="KW-0805">Transcription regulation</keyword>
<keyword evidence="3" id="KW-0677">Repeat</keyword>
<evidence type="ECO:0000313" key="11">
    <source>
        <dbReference type="Proteomes" id="UP001476798"/>
    </source>
</evidence>
<gene>
    <name evidence="10" type="primary">KMT2D</name>
    <name evidence="10" type="ORF">GOODEAATRI_001368</name>
</gene>
<dbReference type="InterPro" id="IPR001965">
    <property type="entry name" value="Znf_PHD"/>
</dbReference>
<organism evidence="10 11">
    <name type="scientific">Goodea atripinnis</name>
    <dbReference type="NCBI Taxonomy" id="208336"/>
    <lineage>
        <taxon>Eukaryota</taxon>
        <taxon>Metazoa</taxon>
        <taxon>Chordata</taxon>
        <taxon>Craniata</taxon>
        <taxon>Vertebrata</taxon>
        <taxon>Euteleostomi</taxon>
        <taxon>Actinopterygii</taxon>
        <taxon>Neopterygii</taxon>
        <taxon>Teleostei</taxon>
        <taxon>Neoteleostei</taxon>
        <taxon>Acanthomorphata</taxon>
        <taxon>Ovalentaria</taxon>
        <taxon>Atherinomorphae</taxon>
        <taxon>Cyprinodontiformes</taxon>
        <taxon>Goodeidae</taxon>
        <taxon>Goodea</taxon>
    </lineage>
</organism>
<evidence type="ECO:0000256" key="4">
    <source>
        <dbReference type="ARBA" id="ARBA00022771"/>
    </source>
</evidence>
<evidence type="ECO:0000256" key="3">
    <source>
        <dbReference type="ARBA" id="ARBA00022737"/>
    </source>
</evidence>
<feature type="domain" description="PHD-type" evidence="9">
    <location>
        <begin position="15"/>
        <end position="129"/>
    </location>
</feature>
<name>A0ABV0MEG6_9TELE</name>
<keyword evidence="2" id="KW-0479">Metal-binding</keyword>
<dbReference type="PANTHER" id="PTHR45888">
    <property type="entry name" value="HL01030P-RELATED"/>
    <property type="match status" value="1"/>
</dbReference>
<dbReference type="InterPro" id="IPR013083">
    <property type="entry name" value="Znf_RING/FYVE/PHD"/>
</dbReference>
<proteinExistence type="predicted"/>
<evidence type="ECO:0000256" key="6">
    <source>
        <dbReference type="ARBA" id="ARBA00023015"/>
    </source>
</evidence>
<dbReference type="PANTHER" id="PTHR45888:SF2">
    <property type="entry name" value="HISTONE-LYSINE N-METHYLTRANSFERASE 2D"/>
    <property type="match status" value="1"/>
</dbReference>
<dbReference type="Gene3D" id="3.30.40.10">
    <property type="entry name" value="Zinc/RING finger domain, C3HC4 (zinc finger)"/>
    <property type="match status" value="1"/>
</dbReference>
<keyword evidence="7" id="KW-0804">Transcription</keyword>
<dbReference type="SMART" id="SM00249">
    <property type="entry name" value="PHD"/>
    <property type="match status" value="1"/>
</dbReference>
<dbReference type="PROSITE" id="PS51257">
    <property type="entry name" value="PROKAR_LIPOPROTEIN"/>
    <property type="match status" value="1"/>
</dbReference>
<accession>A0ABV0MEG6</accession>
<evidence type="ECO:0000256" key="2">
    <source>
        <dbReference type="ARBA" id="ARBA00022723"/>
    </source>
</evidence>
<evidence type="ECO:0000256" key="7">
    <source>
        <dbReference type="ARBA" id="ARBA00023163"/>
    </source>
</evidence>
<evidence type="ECO:0000256" key="5">
    <source>
        <dbReference type="ARBA" id="ARBA00022833"/>
    </source>
</evidence>
<dbReference type="PROSITE" id="PS51805">
    <property type="entry name" value="EPHD"/>
    <property type="match status" value="1"/>
</dbReference>
<reference evidence="10 11" key="1">
    <citation type="submission" date="2021-06" db="EMBL/GenBank/DDBJ databases">
        <authorList>
            <person name="Palmer J.M."/>
        </authorList>
    </citation>
    <scope>NUCLEOTIDE SEQUENCE [LARGE SCALE GENOMIC DNA]</scope>
    <source>
        <strain evidence="10 11">GA_2019</strain>
        <tissue evidence="10">Muscle</tissue>
    </source>
</reference>
<dbReference type="InterPro" id="IPR034732">
    <property type="entry name" value="EPHD"/>
</dbReference>
<dbReference type="SUPFAM" id="SSF57903">
    <property type="entry name" value="FYVE/PHD zinc finger"/>
    <property type="match status" value="1"/>
</dbReference>
<keyword evidence="11" id="KW-1185">Reference proteome</keyword>
<keyword evidence="8" id="KW-0539">Nucleus</keyword>
<dbReference type="InterPro" id="IPR011011">
    <property type="entry name" value="Znf_FYVE_PHD"/>
</dbReference>